<keyword evidence="2" id="KW-0732">Signal</keyword>
<dbReference type="Gene3D" id="3.40.50.1110">
    <property type="entry name" value="SGNH hydrolase"/>
    <property type="match status" value="1"/>
</dbReference>
<dbReference type="EMBL" id="QCXX01000004">
    <property type="protein sequence ID" value="PUV23801.1"/>
    <property type="molecule type" value="Genomic_DNA"/>
</dbReference>
<dbReference type="InterPro" id="IPR036514">
    <property type="entry name" value="SGNH_hydro_sf"/>
</dbReference>
<feature type="chain" id="PRO_5016610639" evidence="2">
    <location>
        <begin position="22"/>
        <end position="476"/>
    </location>
</feature>
<feature type="domain" description="Sialate O-acetylesterase" evidence="3">
    <location>
        <begin position="105"/>
        <end position="315"/>
    </location>
</feature>
<evidence type="ECO:0000256" key="1">
    <source>
        <dbReference type="ARBA" id="ARBA00022801"/>
    </source>
</evidence>
<dbReference type="Proteomes" id="UP000250831">
    <property type="component" value="Unassembled WGS sequence"/>
</dbReference>
<organism evidence="4 5">
    <name type="scientific">Sphingobacterium athyrii</name>
    <dbReference type="NCBI Taxonomy" id="2152717"/>
    <lineage>
        <taxon>Bacteria</taxon>
        <taxon>Pseudomonadati</taxon>
        <taxon>Bacteroidota</taxon>
        <taxon>Sphingobacteriia</taxon>
        <taxon>Sphingobacteriales</taxon>
        <taxon>Sphingobacteriaceae</taxon>
        <taxon>Sphingobacterium</taxon>
    </lineage>
</organism>
<feature type="signal peptide" evidence="2">
    <location>
        <begin position="1"/>
        <end position="21"/>
    </location>
</feature>
<dbReference type="GO" id="GO:0005975">
    <property type="term" value="P:carbohydrate metabolic process"/>
    <property type="evidence" value="ECO:0007669"/>
    <property type="project" value="TreeGrafter"/>
</dbReference>
<dbReference type="Pfam" id="PF03629">
    <property type="entry name" value="SASA"/>
    <property type="match status" value="1"/>
</dbReference>
<protein>
    <submittedName>
        <fullName evidence="4">Sialate O-acetylesterase</fullName>
    </submittedName>
</protein>
<dbReference type="InterPro" id="IPR039329">
    <property type="entry name" value="SIAE"/>
</dbReference>
<keyword evidence="1" id="KW-0378">Hydrolase</keyword>
<dbReference type="GO" id="GO:0001681">
    <property type="term" value="F:sialate O-acetylesterase activity"/>
    <property type="evidence" value="ECO:0007669"/>
    <property type="project" value="InterPro"/>
</dbReference>
<sequence>MFMKKILLFILLAALALSTQAKVKLPHVFGSNMVLQQDKPVVIWGHADPQESVEVKLKGLTRKTVADQKGAWKVTFKAQKASFDAFTIEVKGDNTLLLENVVVGEVWLCSGQSNMEYTMQLRKGYKKPAVGVDQAEEELRQPENPKIRLFLVAKTKGSQEDVETNGWEIASPSSLAPFSAPGYFFGKTLQQQLNVPVGLISSSWGGSRIEPWTPLDAYQNSSLFKLETQNGETKIENAVAGEMYEAMIRPLAPFAMKGFIWYQGESNLMFEDARYYAKQKLLIDTWRRVWQDKNMPFYYVQIAPYYYSKRKDKTQHNVEALPWFWEIQTKCMDIKHSGMAVVTDLVDDLSDIHPSYKWEVGRRLALWPLALDYGQRNTVFSGPQYKSKKIVESSIILNFKYAGSGLQCKGDQLTWFEIAGSDGKFVPAEAKIDGDQVVVWAASVKSPKQVRFGWNETARPNFFNKEGLPALPFRTE</sequence>
<dbReference type="AlphaFoldDB" id="A0A363NT09"/>
<dbReference type="PANTHER" id="PTHR22901">
    <property type="entry name" value="SIALATE O-ACETYLESTERASE"/>
    <property type="match status" value="1"/>
</dbReference>
<keyword evidence="5" id="KW-1185">Reference proteome</keyword>
<name>A0A363NT09_9SPHI</name>
<accession>A0A363NT09</accession>
<proteinExistence type="predicted"/>
<evidence type="ECO:0000313" key="5">
    <source>
        <dbReference type="Proteomes" id="UP000250831"/>
    </source>
</evidence>
<reference evidence="4 5" key="1">
    <citation type="submission" date="2018-04" db="EMBL/GenBank/DDBJ databases">
        <title>Sphingobacterium sp. M46 Genome.</title>
        <authorList>
            <person name="Cheng J."/>
            <person name="Li Y."/>
        </authorList>
    </citation>
    <scope>NUCLEOTIDE SEQUENCE [LARGE SCALE GENOMIC DNA]</scope>
    <source>
        <strain evidence="4 5">M46</strain>
    </source>
</reference>
<dbReference type="InterPro" id="IPR005181">
    <property type="entry name" value="SASA"/>
</dbReference>
<dbReference type="OrthoDB" id="9816001at2"/>
<evidence type="ECO:0000259" key="3">
    <source>
        <dbReference type="Pfam" id="PF03629"/>
    </source>
</evidence>
<gene>
    <name evidence="4" type="ORF">DCO56_16940</name>
</gene>
<evidence type="ECO:0000256" key="2">
    <source>
        <dbReference type="SAM" id="SignalP"/>
    </source>
</evidence>
<evidence type="ECO:0000313" key="4">
    <source>
        <dbReference type="EMBL" id="PUV23801.1"/>
    </source>
</evidence>
<comment type="caution">
    <text evidence="4">The sequence shown here is derived from an EMBL/GenBank/DDBJ whole genome shotgun (WGS) entry which is preliminary data.</text>
</comment>
<dbReference type="SUPFAM" id="SSF52266">
    <property type="entry name" value="SGNH hydrolase"/>
    <property type="match status" value="1"/>
</dbReference>
<dbReference type="PANTHER" id="PTHR22901:SF0">
    <property type="entry name" value="SIALATE O-ACETYLESTERASE"/>
    <property type="match status" value="1"/>
</dbReference>